<evidence type="ECO:0000313" key="1">
    <source>
        <dbReference type="EMBL" id="OHA72731.1"/>
    </source>
</evidence>
<gene>
    <name evidence="1" type="ORF">A3B24_00640</name>
</gene>
<accession>A0A1G2RL21</accession>
<evidence type="ECO:0000313" key="2">
    <source>
        <dbReference type="Proteomes" id="UP000176917"/>
    </source>
</evidence>
<dbReference type="STRING" id="1802461.A3B24_00640"/>
<comment type="caution">
    <text evidence="1">The sequence shown here is derived from an EMBL/GenBank/DDBJ whole genome shotgun (WGS) entry which is preliminary data.</text>
</comment>
<sequence length="93" mass="10542">MDNKEDALATRDTKIIHNLFPEDLQAEIVRILLLARTSGKKEVPLSDMRYLLDRGETAPVRVLASSQEILRAIEELERVGIVILKKGFLRFPG</sequence>
<organism evidence="1 2">
    <name type="scientific">Candidatus Wildermuthbacteria bacterium RIFCSPLOWO2_01_FULL_48_16</name>
    <dbReference type="NCBI Taxonomy" id="1802461"/>
    <lineage>
        <taxon>Bacteria</taxon>
        <taxon>Candidatus Wildermuthiibacteriota</taxon>
    </lineage>
</organism>
<name>A0A1G2RL21_9BACT</name>
<dbReference type="Proteomes" id="UP000176917">
    <property type="component" value="Unassembled WGS sequence"/>
</dbReference>
<reference evidence="1 2" key="1">
    <citation type="journal article" date="2016" name="Nat. Commun.">
        <title>Thousands of microbial genomes shed light on interconnected biogeochemical processes in an aquifer system.</title>
        <authorList>
            <person name="Anantharaman K."/>
            <person name="Brown C.T."/>
            <person name="Hug L.A."/>
            <person name="Sharon I."/>
            <person name="Castelle C.J."/>
            <person name="Probst A.J."/>
            <person name="Thomas B.C."/>
            <person name="Singh A."/>
            <person name="Wilkins M.J."/>
            <person name="Karaoz U."/>
            <person name="Brodie E.L."/>
            <person name="Williams K.H."/>
            <person name="Hubbard S.S."/>
            <person name="Banfield J.F."/>
        </authorList>
    </citation>
    <scope>NUCLEOTIDE SEQUENCE [LARGE SCALE GENOMIC DNA]</scope>
</reference>
<dbReference type="AlphaFoldDB" id="A0A1G2RL21"/>
<protein>
    <submittedName>
        <fullName evidence="1">Uncharacterized protein</fullName>
    </submittedName>
</protein>
<proteinExistence type="predicted"/>
<dbReference type="EMBL" id="MHUG01000024">
    <property type="protein sequence ID" value="OHA72731.1"/>
    <property type="molecule type" value="Genomic_DNA"/>
</dbReference>